<feature type="compositionally biased region" description="Basic residues" evidence="2">
    <location>
        <begin position="32"/>
        <end position="41"/>
    </location>
</feature>
<evidence type="ECO:0000313" key="4">
    <source>
        <dbReference type="EMBL" id="KAK2634540.1"/>
    </source>
</evidence>
<dbReference type="Gene3D" id="4.10.60.10">
    <property type="entry name" value="Zinc finger, CCHC-type"/>
    <property type="match status" value="1"/>
</dbReference>
<evidence type="ECO:0000259" key="3">
    <source>
        <dbReference type="PROSITE" id="PS50158"/>
    </source>
</evidence>
<gene>
    <name evidence="4" type="ORF">Ddye_029332</name>
</gene>
<feature type="domain" description="CCHC-type" evidence="3">
    <location>
        <begin position="71"/>
        <end position="87"/>
    </location>
</feature>
<keyword evidence="1" id="KW-0479">Metal-binding</keyword>
<dbReference type="InterPro" id="IPR036875">
    <property type="entry name" value="Znf_CCHC_sf"/>
</dbReference>
<dbReference type="SMART" id="SM00343">
    <property type="entry name" value="ZnF_C2HC"/>
    <property type="match status" value="1"/>
</dbReference>
<dbReference type="PROSITE" id="PS50158">
    <property type="entry name" value="ZF_CCHC"/>
    <property type="match status" value="1"/>
</dbReference>
<reference evidence="4" key="1">
    <citation type="journal article" date="2023" name="Plant J.">
        <title>Genome sequences and population genomics provide insights into the demographic history, inbreeding, and mutation load of two 'living fossil' tree species of Dipteronia.</title>
        <authorList>
            <person name="Feng Y."/>
            <person name="Comes H.P."/>
            <person name="Chen J."/>
            <person name="Zhu S."/>
            <person name="Lu R."/>
            <person name="Zhang X."/>
            <person name="Li P."/>
            <person name="Qiu J."/>
            <person name="Olsen K.M."/>
            <person name="Qiu Y."/>
        </authorList>
    </citation>
    <scope>NUCLEOTIDE SEQUENCE</scope>
    <source>
        <strain evidence="4">KIB01</strain>
    </source>
</reference>
<evidence type="ECO:0000313" key="5">
    <source>
        <dbReference type="Proteomes" id="UP001280121"/>
    </source>
</evidence>
<keyword evidence="5" id="KW-1185">Reference proteome</keyword>
<comment type="caution">
    <text evidence="4">The sequence shown here is derived from an EMBL/GenBank/DDBJ whole genome shotgun (WGS) entry which is preliminary data.</text>
</comment>
<dbReference type="AlphaFoldDB" id="A0AAD9TFH8"/>
<feature type="compositionally biased region" description="Low complexity" evidence="2">
    <location>
        <begin position="133"/>
        <end position="146"/>
    </location>
</feature>
<protein>
    <recommendedName>
        <fullName evidence="3">CCHC-type domain-containing protein</fullName>
    </recommendedName>
</protein>
<evidence type="ECO:0000256" key="2">
    <source>
        <dbReference type="SAM" id="MobiDB-lite"/>
    </source>
</evidence>
<organism evidence="4 5">
    <name type="scientific">Dipteronia dyeriana</name>
    <dbReference type="NCBI Taxonomy" id="168575"/>
    <lineage>
        <taxon>Eukaryota</taxon>
        <taxon>Viridiplantae</taxon>
        <taxon>Streptophyta</taxon>
        <taxon>Embryophyta</taxon>
        <taxon>Tracheophyta</taxon>
        <taxon>Spermatophyta</taxon>
        <taxon>Magnoliopsida</taxon>
        <taxon>eudicotyledons</taxon>
        <taxon>Gunneridae</taxon>
        <taxon>Pentapetalae</taxon>
        <taxon>rosids</taxon>
        <taxon>malvids</taxon>
        <taxon>Sapindales</taxon>
        <taxon>Sapindaceae</taxon>
        <taxon>Hippocastanoideae</taxon>
        <taxon>Acereae</taxon>
        <taxon>Dipteronia</taxon>
    </lineage>
</organism>
<dbReference type="InterPro" id="IPR001878">
    <property type="entry name" value="Znf_CCHC"/>
</dbReference>
<dbReference type="GO" id="GO:0008270">
    <property type="term" value="F:zinc ion binding"/>
    <property type="evidence" value="ECO:0007669"/>
    <property type="project" value="UniProtKB-KW"/>
</dbReference>
<proteinExistence type="predicted"/>
<name>A0AAD9TFH8_9ROSI</name>
<sequence>MLKEGKKFDRYCKLPDSYHLKCKSMEHCNCRPNRRSRRQPKKEKSFSNNKNNKKYKYYRKKARRSWNKSSKCFACGKQGHYVKQCPNKRTKSSKLIHQLKQIVDEVPSDADIESIFSEQDDVNQHTTFMLQDSDNSSIYSDSSNYSEPNLHSEAYQVTSGSDL</sequence>
<dbReference type="GO" id="GO:0003676">
    <property type="term" value="F:nucleic acid binding"/>
    <property type="evidence" value="ECO:0007669"/>
    <property type="project" value="InterPro"/>
</dbReference>
<dbReference type="SUPFAM" id="SSF57756">
    <property type="entry name" value="Retrovirus zinc finger-like domains"/>
    <property type="match status" value="1"/>
</dbReference>
<keyword evidence="1" id="KW-0862">Zinc</keyword>
<dbReference type="EMBL" id="JANJYI010000009">
    <property type="protein sequence ID" value="KAK2634540.1"/>
    <property type="molecule type" value="Genomic_DNA"/>
</dbReference>
<dbReference type="Pfam" id="PF00098">
    <property type="entry name" value="zf-CCHC"/>
    <property type="match status" value="1"/>
</dbReference>
<keyword evidence="1" id="KW-0863">Zinc-finger</keyword>
<accession>A0AAD9TFH8</accession>
<dbReference type="Proteomes" id="UP001280121">
    <property type="component" value="Unassembled WGS sequence"/>
</dbReference>
<feature type="region of interest" description="Disordered" evidence="2">
    <location>
        <begin position="31"/>
        <end position="54"/>
    </location>
</feature>
<feature type="region of interest" description="Disordered" evidence="2">
    <location>
        <begin position="133"/>
        <end position="163"/>
    </location>
</feature>
<evidence type="ECO:0000256" key="1">
    <source>
        <dbReference type="PROSITE-ProRule" id="PRU00047"/>
    </source>
</evidence>